<dbReference type="InterPro" id="IPR029044">
    <property type="entry name" value="Nucleotide-diphossugar_trans"/>
</dbReference>
<feature type="transmembrane region" description="Helical" evidence="1">
    <location>
        <begin position="537"/>
        <end position="563"/>
    </location>
</feature>
<dbReference type="AlphaFoldDB" id="A0A6N2T150"/>
<evidence type="ECO:0000313" key="2">
    <source>
        <dbReference type="EMBL" id="VYS99214.1"/>
    </source>
</evidence>
<reference evidence="2" key="1">
    <citation type="submission" date="2019-11" db="EMBL/GenBank/DDBJ databases">
        <authorList>
            <person name="Feng L."/>
        </authorList>
    </citation>
    <scope>NUCLEOTIDE SEQUENCE</scope>
    <source>
        <strain evidence="2">AodontolyticusLFYP35</strain>
    </source>
</reference>
<accession>A0A6N2T150</accession>
<evidence type="ECO:0000256" key="1">
    <source>
        <dbReference type="SAM" id="Phobius"/>
    </source>
</evidence>
<feature type="transmembrane region" description="Helical" evidence="1">
    <location>
        <begin position="506"/>
        <end position="525"/>
    </location>
</feature>
<dbReference type="EMBL" id="CACRSM010000002">
    <property type="protein sequence ID" value="VYS99214.1"/>
    <property type="molecule type" value="Genomic_DNA"/>
</dbReference>
<sequence length="1013" mass="108628">MARGIPFSRGTVAAIVVARGMTPELRSLLDALTAQSRAIDHLIVCDVRAPRTSPLASGQVVVAEDLPENALLISVGRARNISDALAKATKDHAASQVMTASDWLWILHDDCLPADTCLREQLAATEAGASIAAVTAKVFRADGTLAEVGIHATASGRRVPLVLDGEIDQGQYDGVTDVLAGGSAGLLVASAVFNQVGGFDRALGPYNEGLELCWRIHRAGHRVVAAPNAHLTHLQVSSPQNLRRASALRARRSSEFYFATLIANPLLLIVQAMASLLWIPLSCLALLLSARPRAAYARFFAWLGLFAHIPHIVAARARHARCASQPRSSLRPLLTGRFDASRIRRTHRSAHVIEEQASWKDSLLERRSNDLTPRVVTSLALFLLSLWIYRSDLGSINGGAWLNLPDRFTDLWTYAWSGWLPSGDGSAHAVDPLVQLLSVLSAPLALFGIAPTVLLYVFLILSPAWAAWNMDVLSMRLTSSRSLRVALMCLWASLPSALFAMTSGRLASLAVHVFMPLWVALILSLPRDRHVIVRRSWTCTAIVGLIVTAAYPLLGVCALVLFSRSLSRATAALPGLLLCLPFFVDAILWRAWPALLAPAEAAASYERAPFGLGAWGIPAASSAAWLGVCALLLLSLWLATLLSVGHFLLHSRGSSFFPVSLPALVGIALVSGIGALALSYIPVDSSNSPLFAWGGPLLSVQALALICALLLCVKDIEKEGKITRTGWKLVACVGLIPLLSMAASPWFEVLPSAQWSARSTGEQVPLVSRYAQNSSRQARVLVLNVGADGDLDARLWRGAGPQWSEHSSVASWAALRDRMNNISDPARSELGETIATLVSFPDDSASQRLALHGVDTIIVHSGGPAAPSITQTLDRAPGIEKIGETEAGSAWRVRPDGRKPARLCFASESADSQCEELASGAIGARTHVSGPGVLRLAERQNSHWVATHNGQRLNQTEATNQWGTAFSLPSEGELVLNYRSNWILAWKAACALAAAVMLCGLLRGRKDVVDDGE</sequence>
<dbReference type="SUPFAM" id="SSF53448">
    <property type="entry name" value="Nucleotide-diphospho-sugar transferases"/>
    <property type="match status" value="1"/>
</dbReference>
<feature type="transmembrane region" description="Helical" evidence="1">
    <location>
        <begin position="482"/>
        <end position="500"/>
    </location>
</feature>
<feature type="transmembrane region" description="Helical" evidence="1">
    <location>
        <begin position="440"/>
        <end position="461"/>
    </location>
</feature>
<keyword evidence="1" id="KW-0812">Transmembrane</keyword>
<feature type="transmembrane region" description="Helical" evidence="1">
    <location>
        <begin position="725"/>
        <end position="747"/>
    </location>
</feature>
<feature type="transmembrane region" description="Helical" evidence="1">
    <location>
        <begin position="256"/>
        <end position="279"/>
    </location>
</feature>
<feature type="transmembrane region" description="Helical" evidence="1">
    <location>
        <begin position="569"/>
        <end position="588"/>
    </location>
</feature>
<feature type="transmembrane region" description="Helical" evidence="1">
    <location>
        <begin position="693"/>
        <end position="713"/>
    </location>
</feature>
<dbReference type="Gene3D" id="3.90.550.10">
    <property type="entry name" value="Spore Coat Polysaccharide Biosynthesis Protein SpsA, Chain A"/>
    <property type="match status" value="1"/>
</dbReference>
<dbReference type="PANTHER" id="PTHR43179:SF7">
    <property type="entry name" value="RHAMNOSYLTRANSFERASE WBBL"/>
    <property type="match status" value="1"/>
</dbReference>
<feature type="transmembrane region" description="Helical" evidence="1">
    <location>
        <begin position="661"/>
        <end position="681"/>
    </location>
</feature>
<organism evidence="2">
    <name type="scientific">Schaalia odontolytica</name>
    <dbReference type="NCBI Taxonomy" id="1660"/>
    <lineage>
        <taxon>Bacteria</taxon>
        <taxon>Bacillati</taxon>
        <taxon>Actinomycetota</taxon>
        <taxon>Actinomycetes</taxon>
        <taxon>Actinomycetales</taxon>
        <taxon>Actinomycetaceae</taxon>
        <taxon>Schaalia</taxon>
    </lineage>
</organism>
<feature type="transmembrane region" description="Helical" evidence="1">
    <location>
        <begin position="623"/>
        <end position="649"/>
    </location>
</feature>
<proteinExistence type="predicted"/>
<feature type="transmembrane region" description="Helical" evidence="1">
    <location>
        <begin position="299"/>
        <end position="317"/>
    </location>
</feature>
<dbReference type="Pfam" id="PF13641">
    <property type="entry name" value="Glyco_tranf_2_3"/>
    <property type="match status" value="1"/>
</dbReference>
<dbReference type="PANTHER" id="PTHR43179">
    <property type="entry name" value="RHAMNOSYLTRANSFERASE WBBL"/>
    <property type="match status" value="1"/>
</dbReference>
<name>A0A6N2T150_9ACTO</name>
<evidence type="ECO:0008006" key="3">
    <source>
        <dbReference type="Google" id="ProtNLM"/>
    </source>
</evidence>
<keyword evidence="1" id="KW-0472">Membrane</keyword>
<keyword evidence="1" id="KW-1133">Transmembrane helix</keyword>
<protein>
    <recommendedName>
        <fullName evidence="3">Glycosyl transferase family 2</fullName>
    </recommendedName>
</protein>
<gene>
    <name evidence="2" type="ORF">AOLFYP35_01125</name>
</gene>